<accession>A0A1B8GPV6</accession>
<feature type="chain" id="PRO_5008608965" evidence="1">
    <location>
        <begin position="26"/>
        <end position="136"/>
    </location>
</feature>
<keyword evidence="1" id="KW-0732">Signal</keyword>
<organism evidence="2 3">
    <name type="scientific">Pseudogymnoascus verrucosus</name>
    <dbReference type="NCBI Taxonomy" id="342668"/>
    <lineage>
        <taxon>Eukaryota</taxon>
        <taxon>Fungi</taxon>
        <taxon>Dikarya</taxon>
        <taxon>Ascomycota</taxon>
        <taxon>Pezizomycotina</taxon>
        <taxon>Leotiomycetes</taxon>
        <taxon>Thelebolales</taxon>
        <taxon>Thelebolaceae</taxon>
        <taxon>Pseudogymnoascus</taxon>
    </lineage>
</organism>
<evidence type="ECO:0000313" key="3">
    <source>
        <dbReference type="Proteomes" id="UP000091956"/>
    </source>
</evidence>
<dbReference type="EMBL" id="KV460220">
    <property type="protein sequence ID" value="OBT97852.1"/>
    <property type="molecule type" value="Genomic_DNA"/>
</dbReference>
<dbReference type="GeneID" id="28838493"/>
<dbReference type="RefSeq" id="XP_018131585.1">
    <property type="nucleotide sequence ID" value="XM_018274573.1"/>
</dbReference>
<reference evidence="2 3" key="1">
    <citation type="submission" date="2016-03" db="EMBL/GenBank/DDBJ databases">
        <title>Comparative genomics of Pseudogymnoascus destructans, the fungus causing white-nose syndrome of bats.</title>
        <authorList>
            <person name="Palmer J.M."/>
            <person name="Drees K.P."/>
            <person name="Foster J.T."/>
            <person name="Lindner D.L."/>
        </authorList>
    </citation>
    <scope>NUCLEOTIDE SEQUENCE [LARGE SCALE GENOMIC DNA]</scope>
    <source>
        <strain evidence="2 3">UAMH 10579</strain>
    </source>
</reference>
<feature type="signal peptide" evidence="1">
    <location>
        <begin position="1"/>
        <end position="25"/>
    </location>
</feature>
<protein>
    <submittedName>
        <fullName evidence="2">Uncharacterized protein</fullName>
    </submittedName>
</protein>
<evidence type="ECO:0000256" key="1">
    <source>
        <dbReference type="SAM" id="SignalP"/>
    </source>
</evidence>
<dbReference type="Proteomes" id="UP000091956">
    <property type="component" value="Unassembled WGS sequence"/>
</dbReference>
<keyword evidence="3" id="KW-1185">Reference proteome</keyword>
<proteinExistence type="predicted"/>
<gene>
    <name evidence="2" type="ORF">VE01_05107</name>
</gene>
<dbReference type="AlphaFoldDB" id="A0A1B8GPV6"/>
<name>A0A1B8GPV6_9PEZI</name>
<sequence>MRLHLNLPTALIATLSVGTLISAAAVPQPIADTDVSEAHKLLPRTAYFRVWIQNCRSNFVIPSSGGQVPEYYYYVVAPDEASNTCGAGSVDGNPLPGTQFTSQQPWVHGWANFIYKPNNGNWWNIYFVTDQSKAVV</sequence>
<reference evidence="3" key="2">
    <citation type="journal article" date="2018" name="Nat. Commun.">
        <title>Extreme sensitivity to ultraviolet light in the fungal pathogen causing white-nose syndrome of bats.</title>
        <authorList>
            <person name="Palmer J.M."/>
            <person name="Drees K.P."/>
            <person name="Foster J.T."/>
            <person name="Lindner D.L."/>
        </authorList>
    </citation>
    <scope>NUCLEOTIDE SEQUENCE [LARGE SCALE GENOMIC DNA]</scope>
    <source>
        <strain evidence="3">UAMH 10579</strain>
    </source>
</reference>
<evidence type="ECO:0000313" key="2">
    <source>
        <dbReference type="EMBL" id="OBT97852.1"/>
    </source>
</evidence>